<sequence>MTDPEQNEQKRPSRYGRRLEDLSDDERAYYREFLPPQAFTGEQGAGQASAPLESADAAHPARTGPNSQRGKRPRSRWYWLPHSLTIVAVILAVASFLVVPAIYSDATPELRRNYVIMWAELAFFFLLFAALLYGIFALSRFTDHDDEDDERLMRPTDFAERLYEQELERGAGRNGGNGPSSDGLYDSSWISGKKND</sequence>
<comment type="caution">
    <text evidence="3">The sequence shown here is derived from an EMBL/GenBank/DDBJ whole genome shotgun (WGS) entry which is preliminary data.</text>
</comment>
<feature type="region of interest" description="Disordered" evidence="1">
    <location>
        <begin position="39"/>
        <end position="73"/>
    </location>
</feature>
<keyword evidence="2" id="KW-0472">Membrane</keyword>
<feature type="region of interest" description="Disordered" evidence="1">
    <location>
        <begin position="1"/>
        <end position="23"/>
    </location>
</feature>
<protein>
    <submittedName>
        <fullName evidence="3">Uncharacterized protein</fullName>
    </submittedName>
</protein>
<organism evidence="3 4">
    <name type="scientific">Candidatus Rothia avistercoris</name>
    <dbReference type="NCBI Taxonomy" id="2840479"/>
    <lineage>
        <taxon>Bacteria</taxon>
        <taxon>Bacillati</taxon>
        <taxon>Actinomycetota</taxon>
        <taxon>Actinomycetes</taxon>
        <taxon>Micrococcales</taxon>
        <taxon>Micrococcaceae</taxon>
        <taxon>Rothia</taxon>
    </lineage>
</organism>
<feature type="region of interest" description="Disordered" evidence="1">
    <location>
        <begin position="168"/>
        <end position="196"/>
    </location>
</feature>
<dbReference type="EMBL" id="DWUS01000204">
    <property type="protein sequence ID" value="HJD51984.1"/>
    <property type="molecule type" value="Genomic_DNA"/>
</dbReference>
<gene>
    <name evidence="3" type="ORF">H9908_08995</name>
</gene>
<keyword evidence="2" id="KW-0812">Transmembrane</keyword>
<keyword evidence="2" id="KW-1133">Transmembrane helix</keyword>
<evidence type="ECO:0000256" key="1">
    <source>
        <dbReference type="SAM" id="MobiDB-lite"/>
    </source>
</evidence>
<evidence type="ECO:0000313" key="4">
    <source>
        <dbReference type="Proteomes" id="UP000823908"/>
    </source>
</evidence>
<feature type="transmembrane region" description="Helical" evidence="2">
    <location>
        <begin position="77"/>
        <end position="103"/>
    </location>
</feature>
<accession>A0A9D2ZU21</accession>
<feature type="compositionally biased region" description="Basic and acidic residues" evidence="1">
    <location>
        <begin position="7"/>
        <end position="23"/>
    </location>
</feature>
<name>A0A9D2ZU21_9MICC</name>
<reference evidence="3" key="2">
    <citation type="submission" date="2021-04" db="EMBL/GenBank/DDBJ databases">
        <authorList>
            <person name="Gilroy R."/>
        </authorList>
    </citation>
    <scope>NUCLEOTIDE SEQUENCE</scope>
    <source>
        <strain evidence="3">ChiHjej10B9-4811</strain>
    </source>
</reference>
<feature type="transmembrane region" description="Helical" evidence="2">
    <location>
        <begin position="115"/>
        <end position="136"/>
    </location>
</feature>
<dbReference type="Proteomes" id="UP000823908">
    <property type="component" value="Unassembled WGS sequence"/>
</dbReference>
<proteinExistence type="predicted"/>
<evidence type="ECO:0000313" key="3">
    <source>
        <dbReference type="EMBL" id="HJD51984.1"/>
    </source>
</evidence>
<evidence type="ECO:0000256" key="2">
    <source>
        <dbReference type="SAM" id="Phobius"/>
    </source>
</evidence>
<dbReference type="AlphaFoldDB" id="A0A9D2ZU21"/>
<reference evidence="3" key="1">
    <citation type="journal article" date="2021" name="PeerJ">
        <title>Extensive microbial diversity within the chicken gut microbiome revealed by metagenomics and culture.</title>
        <authorList>
            <person name="Gilroy R."/>
            <person name="Ravi A."/>
            <person name="Getino M."/>
            <person name="Pursley I."/>
            <person name="Horton D.L."/>
            <person name="Alikhan N.F."/>
            <person name="Baker D."/>
            <person name="Gharbi K."/>
            <person name="Hall N."/>
            <person name="Watson M."/>
            <person name="Adriaenssens E.M."/>
            <person name="Foster-Nyarko E."/>
            <person name="Jarju S."/>
            <person name="Secka A."/>
            <person name="Antonio M."/>
            <person name="Oren A."/>
            <person name="Chaudhuri R.R."/>
            <person name="La Ragione R."/>
            <person name="Hildebrand F."/>
            <person name="Pallen M.J."/>
        </authorList>
    </citation>
    <scope>NUCLEOTIDE SEQUENCE</scope>
    <source>
        <strain evidence="3">ChiHjej10B9-4811</strain>
    </source>
</reference>